<protein>
    <submittedName>
        <fullName evidence="2">Minor capsid component</fullName>
    </submittedName>
</protein>
<name>A0A8S5TKL3_9CAUD</name>
<sequence>MKPTLSELFNKKRNKEFKPVQPSKRAEVKYRNALLLLIASLKTALLKRLRAFLLGNPTDAEIIEHATQILDGLRKADTLDYAKKLSRGVVSAINETNKERLIQNVQKGTDIDLTPLVGDTAVKGKLDEYIAKNVSLITSVKNDYLNDVEKAIRESYLQNGRAENLATIIHERTGVSKSRARLIARDQTAKINAELDQERMQALGVKLYIWQTAKDERVRHTHANMQGVLCRFDDDTVYSKDGGKTWIKREADKPKCKPGVEIQCRCFAKAILGV</sequence>
<accession>A0A8S5TKL3</accession>
<evidence type="ECO:0000313" key="2">
    <source>
        <dbReference type="EMBL" id="DAF63829.1"/>
    </source>
</evidence>
<organism evidence="2">
    <name type="scientific">Siphoviridae sp. ctSmR6</name>
    <dbReference type="NCBI Taxonomy" id="2827873"/>
    <lineage>
        <taxon>Viruses</taxon>
        <taxon>Duplodnaviria</taxon>
        <taxon>Heunggongvirae</taxon>
        <taxon>Uroviricota</taxon>
        <taxon>Caudoviricetes</taxon>
    </lineage>
</organism>
<proteinExistence type="predicted"/>
<feature type="domain" description="Phage head morphogenesis" evidence="1">
    <location>
        <begin position="147"/>
        <end position="267"/>
    </location>
</feature>
<dbReference type="EMBL" id="BK032844">
    <property type="protein sequence ID" value="DAF63829.1"/>
    <property type="molecule type" value="Genomic_DNA"/>
</dbReference>
<dbReference type="InterPro" id="IPR006528">
    <property type="entry name" value="Phage_head_morphogenesis_dom"/>
</dbReference>
<dbReference type="Pfam" id="PF04233">
    <property type="entry name" value="Phage_Mu_F"/>
    <property type="match status" value="1"/>
</dbReference>
<evidence type="ECO:0000259" key="1">
    <source>
        <dbReference type="Pfam" id="PF04233"/>
    </source>
</evidence>
<reference evidence="2" key="1">
    <citation type="journal article" date="2021" name="Proc. Natl. Acad. Sci. U.S.A.">
        <title>A Catalog of Tens of Thousands of Viruses from Human Metagenomes Reveals Hidden Associations with Chronic Diseases.</title>
        <authorList>
            <person name="Tisza M.J."/>
            <person name="Buck C.B."/>
        </authorList>
    </citation>
    <scope>NUCLEOTIDE SEQUENCE</scope>
    <source>
        <strain evidence="2">CtSmR6</strain>
    </source>
</reference>
<dbReference type="NCBIfam" id="TIGR01641">
    <property type="entry name" value="phageSPP1_gp7"/>
    <property type="match status" value="1"/>
</dbReference>